<accession>A0ABW4K8T9</accession>
<dbReference type="SUPFAM" id="SSF55048">
    <property type="entry name" value="Probable ACP-binding domain of malonyl-CoA ACP transacylase"/>
    <property type="match status" value="1"/>
</dbReference>
<dbReference type="InterPro" id="IPR014043">
    <property type="entry name" value="Acyl_transferase_dom"/>
</dbReference>
<dbReference type="SUPFAM" id="SSF52151">
    <property type="entry name" value="FabD/lysophospholipase-like"/>
    <property type="match status" value="1"/>
</dbReference>
<dbReference type="PANTHER" id="PTHR42681">
    <property type="entry name" value="MALONYL-COA-ACYL CARRIER PROTEIN TRANSACYLASE, MITOCHONDRIAL"/>
    <property type="match status" value="1"/>
</dbReference>
<dbReference type="Proteomes" id="UP001597308">
    <property type="component" value="Unassembled WGS sequence"/>
</dbReference>
<dbReference type="RefSeq" id="WP_378800641.1">
    <property type="nucleotide sequence ID" value="NZ_JBHUER010000010.1"/>
</dbReference>
<organism evidence="8 9">
    <name type="scientific">Methylopila henanensis</name>
    <dbReference type="NCBI Taxonomy" id="873516"/>
    <lineage>
        <taxon>Bacteria</taxon>
        <taxon>Pseudomonadati</taxon>
        <taxon>Pseudomonadota</taxon>
        <taxon>Alphaproteobacteria</taxon>
        <taxon>Hyphomicrobiales</taxon>
        <taxon>Methylopilaceae</taxon>
        <taxon>Methylopila</taxon>
    </lineage>
</organism>
<evidence type="ECO:0000256" key="4">
    <source>
        <dbReference type="ARBA" id="ARBA00023315"/>
    </source>
</evidence>
<comment type="similarity">
    <text evidence="6">Belongs to the fabD family.</text>
</comment>
<dbReference type="InterPro" id="IPR016036">
    <property type="entry name" value="Malonyl_transacylase_ACP-bd"/>
</dbReference>
<keyword evidence="4 6" id="KW-0012">Acyltransferase</keyword>
<dbReference type="InterPro" id="IPR024925">
    <property type="entry name" value="Malonyl_CoA-ACP_transAc"/>
</dbReference>
<comment type="caution">
    <text evidence="8">The sequence shown here is derived from an EMBL/GenBank/DDBJ whole genome shotgun (WGS) entry which is preliminary data.</text>
</comment>
<evidence type="ECO:0000256" key="1">
    <source>
        <dbReference type="ARBA" id="ARBA00013258"/>
    </source>
</evidence>
<feature type="domain" description="Malonyl-CoA:ACP transacylase (MAT)" evidence="7">
    <location>
        <begin position="7"/>
        <end position="303"/>
    </location>
</feature>
<gene>
    <name evidence="8" type="primary">mdcH</name>
    <name evidence="8" type="ORF">ACFSCV_16435</name>
</gene>
<dbReference type="InterPro" id="IPR017554">
    <property type="entry name" value="Malonate_deCOase_MdcHsu"/>
</dbReference>
<evidence type="ECO:0000259" key="7">
    <source>
        <dbReference type="SMART" id="SM00827"/>
    </source>
</evidence>
<dbReference type="Pfam" id="PF00698">
    <property type="entry name" value="Acyl_transf_1"/>
    <property type="match status" value="1"/>
</dbReference>
<reference evidence="9" key="1">
    <citation type="journal article" date="2019" name="Int. J. Syst. Evol. Microbiol.">
        <title>The Global Catalogue of Microorganisms (GCM) 10K type strain sequencing project: providing services to taxonomists for standard genome sequencing and annotation.</title>
        <authorList>
            <consortium name="The Broad Institute Genomics Platform"/>
            <consortium name="The Broad Institute Genome Sequencing Center for Infectious Disease"/>
            <person name="Wu L."/>
            <person name="Ma J."/>
        </authorList>
    </citation>
    <scope>NUCLEOTIDE SEQUENCE [LARGE SCALE GENOMIC DNA]</scope>
    <source>
        <strain evidence="9">KCTC 23707</strain>
    </source>
</reference>
<dbReference type="EMBL" id="JBHUER010000010">
    <property type="protein sequence ID" value="MFD1704595.1"/>
    <property type="molecule type" value="Genomic_DNA"/>
</dbReference>
<evidence type="ECO:0000313" key="9">
    <source>
        <dbReference type="Proteomes" id="UP001597308"/>
    </source>
</evidence>
<dbReference type="InterPro" id="IPR016035">
    <property type="entry name" value="Acyl_Trfase/lysoPLipase"/>
</dbReference>
<sequence>MLRTALLFPGQGSQRPGMLSGLPDHPEIRAALEEAADALGRDWRDFDAAETLARTHGAQLALTIAGVAAARALLAEGARVDVVAGHSVGAFPAAVTAGALTFRDALRLVALRGGLMAESHPQGYGMTAIVGLRESVVAALVEEARRDGDLYVANRNAELQIVVSGAEAALAHVEWLAVERGARKAERLNVRTPSHCPLVAPVASCLRDALSGVELQPPRRAIVSARTARRLSTPQAIAEDLARNVAEPVRWRDAVRLLLELGVTFAIEVPPGSTLKDLAADVMGEAYLATVEGGSLTSLAQATQRLAGEP</sequence>
<evidence type="ECO:0000256" key="6">
    <source>
        <dbReference type="PIRNR" id="PIRNR000446"/>
    </source>
</evidence>
<dbReference type="EC" id="2.3.1.39" evidence="1 6"/>
<dbReference type="Gene3D" id="3.30.70.250">
    <property type="entry name" value="Malonyl-CoA ACP transacylase, ACP-binding"/>
    <property type="match status" value="1"/>
</dbReference>
<dbReference type="PIRSF" id="PIRSF000446">
    <property type="entry name" value="Mct"/>
    <property type="match status" value="1"/>
</dbReference>
<proteinExistence type="inferred from homology"/>
<keyword evidence="3 6" id="KW-0808">Transferase</keyword>
<dbReference type="InterPro" id="IPR001227">
    <property type="entry name" value="Ac_transferase_dom_sf"/>
</dbReference>
<evidence type="ECO:0000256" key="2">
    <source>
        <dbReference type="ARBA" id="ARBA00018953"/>
    </source>
</evidence>
<name>A0ABW4K8T9_9HYPH</name>
<evidence type="ECO:0000313" key="8">
    <source>
        <dbReference type="EMBL" id="MFD1704595.1"/>
    </source>
</evidence>
<dbReference type="Gene3D" id="3.40.366.10">
    <property type="entry name" value="Malonyl-Coenzyme A Acyl Carrier Protein, domain 2"/>
    <property type="match status" value="1"/>
</dbReference>
<evidence type="ECO:0000256" key="5">
    <source>
        <dbReference type="ARBA" id="ARBA00048462"/>
    </source>
</evidence>
<comment type="catalytic activity">
    <reaction evidence="5 6">
        <text>holo-[ACP] + malonyl-CoA = malonyl-[ACP] + CoA</text>
        <dbReference type="Rhea" id="RHEA:41792"/>
        <dbReference type="Rhea" id="RHEA-COMP:9623"/>
        <dbReference type="Rhea" id="RHEA-COMP:9685"/>
        <dbReference type="ChEBI" id="CHEBI:57287"/>
        <dbReference type="ChEBI" id="CHEBI:57384"/>
        <dbReference type="ChEBI" id="CHEBI:64479"/>
        <dbReference type="ChEBI" id="CHEBI:78449"/>
        <dbReference type="EC" id="2.3.1.39"/>
    </reaction>
</comment>
<evidence type="ECO:0000256" key="3">
    <source>
        <dbReference type="ARBA" id="ARBA00022679"/>
    </source>
</evidence>
<protein>
    <recommendedName>
        <fullName evidence="2 6">Malonyl CoA-acyl carrier protein transacylase</fullName>
        <ecNumber evidence="1 6">2.3.1.39</ecNumber>
    </recommendedName>
</protein>
<dbReference type="NCBIfam" id="TIGR03131">
    <property type="entry name" value="malonate_mdcH"/>
    <property type="match status" value="1"/>
</dbReference>
<dbReference type="PANTHER" id="PTHR42681:SF1">
    <property type="entry name" value="MALONYL-COA-ACYL CARRIER PROTEIN TRANSACYLASE, MITOCHONDRIAL"/>
    <property type="match status" value="1"/>
</dbReference>
<dbReference type="SMART" id="SM00827">
    <property type="entry name" value="PKS_AT"/>
    <property type="match status" value="1"/>
</dbReference>
<dbReference type="InterPro" id="IPR050858">
    <property type="entry name" value="Mal-CoA-ACP_Trans/PKS_FabD"/>
</dbReference>
<keyword evidence="9" id="KW-1185">Reference proteome</keyword>